<evidence type="ECO:0000313" key="3">
    <source>
        <dbReference type="EMBL" id="EFN52267.1"/>
    </source>
</evidence>
<name>E1ZPF7_CHLVA</name>
<evidence type="ECO:0000256" key="2">
    <source>
        <dbReference type="SAM" id="SignalP"/>
    </source>
</evidence>
<feature type="region of interest" description="Disordered" evidence="1">
    <location>
        <begin position="318"/>
        <end position="358"/>
    </location>
</feature>
<protein>
    <submittedName>
        <fullName evidence="3">Expressed protein</fullName>
    </submittedName>
</protein>
<proteinExistence type="predicted"/>
<dbReference type="KEGG" id="cvr:CHLNCDRAFT_58956"/>
<dbReference type="InParanoid" id="E1ZPF7"/>
<gene>
    <name evidence="3" type="ORF">CHLNCDRAFT_58956</name>
</gene>
<dbReference type="GeneID" id="17351750"/>
<dbReference type="EMBL" id="GL433857">
    <property type="protein sequence ID" value="EFN52267.1"/>
    <property type="molecule type" value="Genomic_DNA"/>
</dbReference>
<sequence>MRRPGPSIVLVLATALLRCVMCVVTSSSQSGLLVISRTGSKVTILAADVQLASDLSAPLVNNTVRLSNADDIEVYADTVTLLGSLDLAGKQSGSGAGLPGRSIKIVARRLVCGQAPGKAQARCVVDTSGIDGVNGGNAGHIEIQSSTLEGDFLFEAEGGEGGKGQIGGNGGQGGNGWDAPNVICSRPGSIPTFTVLSQEFTSWDGRYFNAVQGWLDMEFWITNGSREIRRTLYCWNIRHITSLTQHSNCLGGAQFDPYLLAYQGRTCSQCCAPSFVPNVAYLHAQDGTAGGNGGNGGANGKNGMLACVGLKSGKARTSLQHRLPAETGREPGESRESNKTGVEQGDMQRKQLTGHASKRVYDWQSGMAHWGETQRYGSMGWPNGSAER</sequence>
<keyword evidence="4" id="KW-1185">Reference proteome</keyword>
<dbReference type="AlphaFoldDB" id="E1ZPF7"/>
<organism evidence="4">
    <name type="scientific">Chlorella variabilis</name>
    <name type="common">Green alga</name>
    <dbReference type="NCBI Taxonomy" id="554065"/>
    <lineage>
        <taxon>Eukaryota</taxon>
        <taxon>Viridiplantae</taxon>
        <taxon>Chlorophyta</taxon>
        <taxon>core chlorophytes</taxon>
        <taxon>Trebouxiophyceae</taxon>
        <taxon>Chlorellales</taxon>
        <taxon>Chlorellaceae</taxon>
        <taxon>Chlorella clade</taxon>
        <taxon>Chlorella</taxon>
    </lineage>
</organism>
<dbReference type="Proteomes" id="UP000008141">
    <property type="component" value="Unassembled WGS sequence"/>
</dbReference>
<feature type="chain" id="PRO_5003156169" evidence="2">
    <location>
        <begin position="23"/>
        <end position="388"/>
    </location>
</feature>
<reference evidence="3 4" key="1">
    <citation type="journal article" date="2010" name="Plant Cell">
        <title>The Chlorella variabilis NC64A genome reveals adaptation to photosymbiosis, coevolution with viruses, and cryptic sex.</title>
        <authorList>
            <person name="Blanc G."/>
            <person name="Duncan G."/>
            <person name="Agarkova I."/>
            <person name="Borodovsky M."/>
            <person name="Gurnon J."/>
            <person name="Kuo A."/>
            <person name="Lindquist E."/>
            <person name="Lucas S."/>
            <person name="Pangilinan J."/>
            <person name="Polle J."/>
            <person name="Salamov A."/>
            <person name="Terry A."/>
            <person name="Yamada T."/>
            <person name="Dunigan D.D."/>
            <person name="Grigoriev I.V."/>
            <person name="Claverie J.M."/>
            <person name="Van Etten J.L."/>
        </authorList>
    </citation>
    <scope>NUCLEOTIDE SEQUENCE [LARGE SCALE GENOMIC DNA]</scope>
    <source>
        <strain evidence="3 4">NC64A</strain>
    </source>
</reference>
<evidence type="ECO:0000313" key="4">
    <source>
        <dbReference type="Proteomes" id="UP000008141"/>
    </source>
</evidence>
<evidence type="ECO:0000256" key="1">
    <source>
        <dbReference type="SAM" id="MobiDB-lite"/>
    </source>
</evidence>
<dbReference type="RefSeq" id="XP_005844369.1">
    <property type="nucleotide sequence ID" value="XM_005844307.1"/>
</dbReference>
<keyword evidence="2" id="KW-0732">Signal</keyword>
<feature type="signal peptide" evidence="2">
    <location>
        <begin position="1"/>
        <end position="22"/>
    </location>
</feature>
<accession>E1ZPF7</accession>
<feature type="compositionally biased region" description="Basic and acidic residues" evidence="1">
    <location>
        <begin position="323"/>
        <end position="338"/>
    </location>
</feature>